<dbReference type="InterPro" id="IPR036388">
    <property type="entry name" value="WH-like_DNA-bd_sf"/>
</dbReference>
<keyword evidence="4" id="KW-0238">DNA-binding</keyword>
<dbReference type="EnsemblPlants" id="Pp3c21_7550V3.2">
    <property type="protein sequence ID" value="PAC:32916534.CDS.1"/>
    <property type="gene ID" value="Pp3c21_7550"/>
</dbReference>
<sequence length="130" mass="14163">MVKDAIVALKEQSGSSQYAIAKYLKHHYSTHLPSNFKKKLSMQLRESTMEGKLLKTNRSYKLADESMKPEKAEKASSSSMALKVVRRSQVFKKAAAGRWKTKVAGEGAAEAKAKVPSEGGEGEKASSEGD</sequence>
<dbReference type="Proteomes" id="UP000006727">
    <property type="component" value="Chromosome 21"/>
</dbReference>
<dbReference type="Gramene" id="Pp3c21_7550V3.2">
    <property type="protein sequence ID" value="PAC:32916534.CDS.1"/>
    <property type="gene ID" value="Pp3c21_7550"/>
</dbReference>
<feature type="domain" description="H15" evidence="7">
    <location>
        <begin position="1"/>
        <end position="64"/>
    </location>
</feature>
<dbReference type="Pfam" id="PF00538">
    <property type="entry name" value="Linker_histone"/>
    <property type="match status" value="1"/>
</dbReference>
<reference evidence="8 9" key="2">
    <citation type="journal article" date="2018" name="Plant J.">
        <title>The Physcomitrella patens chromosome-scale assembly reveals moss genome structure and evolution.</title>
        <authorList>
            <person name="Lang D."/>
            <person name="Ullrich K.K."/>
            <person name="Murat F."/>
            <person name="Fuchs J."/>
            <person name="Jenkins J."/>
            <person name="Haas F.B."/>
            <person name="Piednoel M."/>
            <person name="Gundlach H."/>
            <person name="Van Bel M."/>
            <person name="Meyberg R."/>
            <person name="Vives C."/>
            <person name="Morata J."/>
            <person name="Symeonidi A."/>
            <person name="Hiss M."/>
            <person name="Muchero W."/>
            <person name="Kamisugi Y."/>
            <person name="Saleh O."/>
            <person name="Blanc G."/>
            <person name="Decker E.L."/>
            <person name="van Gessel N."/>
            <person name="Grimwood J."/>
            <person name="Hayes R.D."/>
            <person name="Graham S.W."/>
            <person name="Gunter L.E."/>
            <person name="McDaniel S.F."/>
            <person name="Hoernstein S.N.W."/>
            <person name="Larsson A."/>
            <person name="Li F.W."/>
            <person name="Perroud P.F."/>
            <person name="Phillips J."/>
            <person name="Ranjan P."/>
            <person name="Rokshar D.S."/>
            <person name="Rothfels C.J."/>
            <person name="Schneider L."/>
            <person name="Shu S."/>
            <person name="Stevenson D.W."/>
            <person name="Thummler F."/>
            <person name="Tillich M."/>
            <person name="Villarreal Aguilar J.C."/>
            <person name="Widiez T."/>
            <person name="Wong G.K."/>
            <person name="Wymore A."/>
            <person name="Zhang Y."/>
            <person name="Zimmer A.D."/>
            <person name="Quatrano R.S."/>
            <person name="Mayer K.F.X."/>
            <person name="Goodstein D."/>
            <person name="Casacuberta J.M."/>
            <person name="Vandepoele K."/>
            <person name="Reski R."/>
            <person name="Cuming A.C."/>
            <person name="Tuskan G.A."/>
            <person name="Maumus F."/>
            <person name="Salse J."/>
            <person name="Schmutz J."/>
            <person name="Rensing S.A."/>
        </authorList>
    </citation>
    <scope>NUCLEOTIDE SEQUENCE [LARGE SCALE GENOMIC DNA]</scope>
    <source>
        <strain evidence="8 9">cv. Gransden 2004</strain>
    </source>
</reference>
<dbReference type="InterPro" id="IPR005818">
    <property type="entry name" value="Histone_H1/H5_H15"/>
</dbReference>
<dbReference type="Gene3D" id="1.10.10.10">
    <property type="entry name" value="Winged helix-like DNA-binding domain superfamily/Winged helix DNA-binding domain"/>
    <property type="match status" value="1"/>
</dbReference>
<feature type="region of interest" description="Disordered" evidence="6">
    <location>
        <begin position="102"/>
        <end position="130"/>
    </location>
</feature>
<dbReference type="InParanoid" id="A0A7I3Z1U9"/>
<dbReference type="EnsemblPlants" id="Pp3c21_7550V3.3">
    <property type="protein sequence ID" value="PAC:32916535.CDS.1"/>
    <property type="gene ID" value="Pp3c21_7550"/>
</dbReference>
<dbReference type="PANTHER" id="PTHR11467">
    <property type="entry name" value="HISTONE H1"/>
    <property type="match status" value="1"/>
</dbReference>
<dbReference type="CDD" id="cd00073">
    <property type="entry name" value="H15"/>
    <property type="match status" value="1"/>
</dbReference>
<evidence type="ECO:0000313" key="9">
    <source>
        <dbReference type="Proteomes" id="UP000006727"/>
    </source>
</evidence>
<evidence type="ECO:0000256" key="5">
    <source>
        <dbReference type="ARBA" id="ARBA00023242"/>
    </source>
</evidence>
<dbReference type="GO" id="GO:0000786">
    <property type="term" value="C:nucleosome"/>
    <property type="evidence" value="ECO:0007669"/>
    <property type="project" value="InterPro"/>
</dbReference>
<dbReference type="GO" id="GO:0006334">
    <property type="term" value="P:nucleosome assembly"/>
    <property type="evidence" value="ECO:0007669"/>
    <property type="project" value="InterPro"/>
</dbReference>
<dbReference type="GO" id="GO:0003677">
    <property type="term" value="F:DNA binding"/>
    <property type="evidence" value="ECO:0007669"/>
    <property type="project" value="UniProtKB-KW"/>
</dbReference>
<reference evidence="8" key="3">
    <citation type="submission" date="2020-12" db="UniProtKB">
        <authorList>
            <consortium name="EnsemblPlants"/>
        </authorList>
    </citation>
    <scope>IDENTIFICATION</scope>
</reference>
<dbReference type="PANTHER" id="PTHR11467:SF36">
    <property type="entry name" value="HISTONE 24-RELATED"/>
    <property type="match status" value="1"/>
</dbReference>
<dbReference type="Gramene" id="Pp3c21_7550V3.3">
    <property type="protein sequence ID" value="PAC:32916535.CDS.1"/>
    <property type="gene ID" value="Pp3c21_7550"/>
</dbReference>
<protein>
    <recommendedName>
        <fullName evidence="7">H15 domain-containing protein</fullName>
    </recommendedName>
</protein>
<evidence type="ECO:0000256" key="6">
    <source>
        <dbReference type="SAM" id="MobiDB-lite"/>
    </source>
</evidence>
<dbReference type="EMBL" id="ABEU02000021">
    <property type="status" value="NOT_ANNOTATED_CDS"/>
    <property type="molecule type" value="Genomic_DNA"/>
</dbReference>
<proteinExistence type="predicted"/>
<comment type="subcellular location">
    <subcellularLocation>
        <location evidence="2">Chromosome</location>
    </subcellularLocation>
    <subcellularLocation>
        <location evidence="1">Nucleus</location>
    </subcellularLocation>
</comment>
<dbReference type="SMART" id="SM00526">
    <property type="entry name" value="H15"/>
    <property type="match status" value="1"/>
</dbReference>
<reference evidence="8 9" key="1">
    <citation type="journal article" date="2008" name="Science">
        <title>The Physcomitrella genome reveals evolutionary insights into the conquest of land by plants.</title>
        <authorList>
            <person name="Rensing S."/>
            <person name="Lang D."/>
            <person name="Zimmer A."/>
            <person name="Terry A."/>
            <person name="Salamov A."/>
            <person name="Shapiro H."/>
            <person name="Nishiyama T."/>
            <person name="Perroud P.-F."/>
            <person name="Lindquist E."/>
            <person name="Kamisugi Y."/>
            <person name="Tanahashi T."/>
            <person name="Sakakibara K."/>
            <person name="Fujita T."/>
            <person name="Oishi K."/>
            <person name="Shin-I T."/>
            <person name="Kuroki Y."/>
            <person name="Toyoda A."/>
            <person name="Suzuki Y."/>
            <person name="Hashimoto A."/>
            <person name="Yamaguchi K."/>
            <person name="Sugano A."/>
            <person name="Kohara Y."/>
            <person name="Fujiyama A."/>
            <person name="Anterola A."/>
            <person name="Aoki S."/>
            <person name="Ashton N."/>
            <person name="Barbazuk W.B."/>
            <person name="Barker E."/>
            <person name="Bennetzen J."/>
            <person name="Bezanilla M."/>
            <person name="Blankenship R."/>
            <person name="Cho S.H."/>
            <person name="Dutcher S."/>
            <person name="Estelle M."/>
            <person name="Fawcett J.A."/>
            <person name="Gundlach H."/>
            <person name="Hanada K."/>
            <person name="Heyl A."/>
            <person name="Hicks K.A."/>
            <person name="Hugh J."/>
            <person name="Lohr M."/>
            <person name="Mayer K."/>
            <person name="Melkozernov A."/>
            <person name="Murata T."/>
            <person name="Nelson D."/>
            <person name="Pils B."/>
            <person name="Prigge M."/>
            <person name="Reiss B."/>
            <person name="Renner T."/>
            <person name="Rombauts S."/>
            <person name="Rushton P."/>
            <person name="Sanderfoot A."/>
            <person name="Schween G."/>
            <person name="Shiu S.-H."/>
            <person name="Stueber K."/>
            <person name="Theodoulou F.L."/>
            <person name="Tu H."/>
            <person name="Van de Peer Y."/>
            <person name="Verrier P.J."/>
            <person name="Waters E."/>
            <person name="Wood A."/>
            <person name="Yang L."/>
            <person name="Cove D."/>
            <person name="Cuming A."/>
            <person name="Hasebe M."/>
            <person name="Lucas S."/>
            <person name="Mishler D.B."/>
            <person name="Reski R."/>
            <person name="Grigoriev I."/>
            <person name="Quatrano R.S."/>
            <person name="Boore J.L."/>
        </authorList>
    </citation>
    <scope>NUCLEOTIDE SEQUENCE [LARGE SCALE GENOMIC DNA]</scope>
    <source>
        <strain evidence="8 9">cv. Gransden 2004</strain>
    </source>
</reference>
<evidence type="ECO:0000256" key="4">
    <source>
        <dbReference type="ARBA" id="ARBA00023125"/>
    </source>
</evidence>
<organism evidence="8 9">
    <name type="scientific">Physcomitrium patens</name>
    <name type="common">Spreading-leaved earth moss</name>
    <name type="synonym">Physcomitrella patens</name>
    <dbReference type="NCBI Taxonomy" id="3218"/>
    <lineage>
        <taxon>Eukaryota</taxon>
        <taxon>Viridiplantae</taxon>
        <taxon>Streptophyta</taxon>
        <taxon>Embryophyta</taxon>
        <taxon>Bryophyta</taxon>
        <taxon>Bryophytina</taxon>
        <taxon>Bryopsida</taxon>
        <taxon>Funariidae</taxon>
        <taxon>Funariales</taxon>
        <taxon>Funariaceae</taxon>
        <taxon>Physcomitrium</taxon>
    </lineage>
</organism>
<keyword evidence="3" id="KW-0158">Chromosome</keyword>
<dbReference type="RefSeq" id="XP_073385750.1">
    <property type="nucleotide sequence ID" value="XM_073529649.1"/>
</dbReference>
<evidence type="ECO:0000256" key="3">
    <source>
        <dbReference type="ARBA" id="ARBA00022454"/>
    </source>
</evidence>
<dbReference type="InterPro" id="IPR036390">
    <property type="entry name" value="WH_DNA-bd_sf"/>
</dbReference>
<dbReference type="AlphaFoldDB" id="A0A7I3Z1U9"/>
<dbReference type="RefSeq" id="XP_073385748.1">
    <property type="nucleotide sequence ID" value="XM_073529647.1"/>
</dbReference>
<dbReference type="GeneID" id="112274150"/>
<dbReference type="GO" id="GO:0005634">
    <property type="term" value="C:nucleus"/>
    <property type="evidence" value="ECO:0007669"/>
    <property type="project" value="UniProtKB-SubCell"/>
</dbReference>
<evidence type="ECO:0000256" key="2">
    <source>
        <dbReference type="ARBA" id="ARBA00004286"/>
    </source>
</evidence>
<keyword evidence="9" id="KW-1185">Reference proteome</keyword>
<evidence type="ECO:0000256" key="1">
    <source>
        <dbReference type="ARBA" id="ARBA00004123"/>
    </source>
</evidence>
<evidence type="ECO:0000313" key="8">
    <source>
        <dbReference type="EnsemblPlants" id="PAC:32916534.CDS.1"/>
    </source>
</evidence>
<accession>A0A7I3Z1U9</accession>
<dbReference type="SUPFAM" id="SSF46785">
    <property type="entry name" value="Winged helix' DNA-binding domain"/>
    <property type="match status" value="1"/>
</dbReference>
<dbReference type="RefSeq" id="XP_073385749.1">
    <property type="nucleotide sequence ID" value="XM_073529648.1"/>
</dbReference>
<dbReference type="PROSITE" id="PS51504">
    <property type="entry name" value="H15"/>
    <property type="match status" value="1"/>
</dbReference>
<evidence type="ECO:0000259" key="7">
    <source>
        <dbReference type="PROSITE" id="PS51504"/>
    </source>
</evidence>
<feature type="compositionally biased region" description="Basic and acidic residues" evidence="6">
    <location>
        <begin position="109"/>
        <end position="130"/>
    </location>
</feature>
<name>A0A7I3Z1U9_PHYPA</name>
<keyword evidence="5" id="KW-0539">Nucleus</keyword>